<feature type="transmembrane region" description="Helical" evidence="1">
    <location>
        <begin position="96"/>
        <end position="118"/>
    </location>
</feature>
<evidence type="ECO:0000256" key="1">
    <source>
        <dbReference type="SAM" id="Phobius"/>
    </source>
</evidence>
<evidence type="ECO:0000313" key="3">
    <source>
        <dbReference type="Proteomes" id="UP000184233"/>
    </source>
</evidence>
<keyword evidence="1" id="KW-0472">Membrane</keyword>
<dbReference type="Pfam" id="PF11821">
    <property type="entry name" value="ActD"/>
    <property type="match status" value="1"/>
</dbReference>
<proteinExistence type="predicted"/>
<dbReference type="PANTHER" id="PTHR40394:SF2">
    <property type="entry name" value="QUINOL:CYTOCHROME C OXIDOREDUCTASE MEMBRANE PROTEIN"/>
    <property type="match status" value="1"/>
</dbReference>
<dbReference type="AlphaFoldDB" id="A0A1M3L6R4"/>
<reference evidence="2 3" key="1">
    <citation type="submission" date="2016-09" db="EMBL/GenBank/DDBJ databases">
        <title>Genome-resolved meta-omics ties microbial dynamics to process performance in biotechnology for thiocyanate degradation.</title>
        <authorList>
            <person name="Kantor R.S."/>
            <person name="Huddy R.J."/>
            <person name="Iyer R."/>
            <person name="Thomas B.C."/>
            <person name="Brown C.T."/>
            <person name="Anantharaman K."/>
            <person name="Tringe S."/>
            <person name="Hettich R.L."/>
            <person name="Harrison S.T."/>
            <person name="Banfield J.F."/>
        </authorList>
    </citation>
    <scope>NUCLEOTIDE SEQUENCE [LARGE SCALE GENOMIC DNA]</scope>
    <source>
        <strain evidence="2">59-99</strain>
    </source>
</reference>
<dbReference type="STRING" id="1895771.BGO89_01350"/>
<keyword evidence="1" id="KW-0812">Transmembrane</keyword>
<dbReference type="EMBL" id="MKVH01000002">
    <property type="protein sequence ID" value="OJX61255.1"/>
    <property type="molecule type" value="Genomic_DNA"/>
</dbReference>
<comment type="caution">
    <text evidence="2">The sequence shown here is derived from an EMBL/GenBank/DDBJ whole genome shotgun (WGS) entry which is preliminary data.</text>
</comment>
<name>A0A1M3L6R4_9BACT</name>
<protein>
    <recommendedName>
        <fullName evidence="4">Quinol:cytochrome C oxidoreductase</fullName>
    </recommendedName>
</protein>
<dbReference type="PANTHER" id="PTHR40394">
    <property type="entry name" value="LIPOPROTEIN-RELATED"/>
    <property type="match status" value="1"/>
</dbReference>
<gene>
    <name evidence="2" type="ORF">BGO89_01350</name>
</gene>
<evidence type="ECO:0000313" key="2">
    <source>
        <dbReference type="EMBL" id="OJX61255.1"/>
    </source>
</evidence>
<dbReference type="InterPro" id="IPR021776">
    <property type="entry name" value="ActD"/>
</dbReference>
<keyword evidence="1" id="KW-1133">Transmembrane helix</keyword>
<dbReference type="Proteomes" id="UP000184233">
    <property type="component" value="Unassembled WGS sequence"/>
</dbReference>
<organism evidence="2 3">
    <name type="scientific">Candidatus Kapaibacterium thiocyanatum</name>
    <dbReference type="NCBI Taxonomy" id="1895771"/>
    <lineage>
        <taxon>Bacteria</taxon>
        <taxon>Pseudomonadati</taxon>
        <taxon>Candidatus Kapaibacteriota</taxon>
        <taxon>Candidatus Kapaibacteriia</taxon>
        <taxon>Candidatus Kapaibacteriales</taxon>
        <taxon>Candidatus Kapaibacteriaceae</taxon>
        <taxon>Candidatus Kapaibacterium</taxon>
    </lineage>
</organism>
<feature type="transmembrane region" description="Helical" evidence="1">
    <location>
        <begin position="54"/>
        <end position="76"/>
    </location>
</feature>
<sequence>MSATPIGVIGEFTDPNAITEAATKIRDAGYRKWDIHTPYPVHGLDKAMGVKRTILPYFSFLGLLGGLSTALGLQWWTGAYDYKLNIGGKPFFAWQFSIPVDFELSILGTAILTVVGLFHLCRLPTWYNDYQEDASFKKATDDTFVVTIDADDDRFSAEGTLDFLHRLGASNAHLVTAP</sequence>
<evidence type="ECO:0008006" key="4">
    <source>
        <dbReference type="Google" id="ProtNLM"/>
    </source>
</evidence>
<accession>A0A1M3L6R4</accession>